<sequence length="129" mass="15365">MNEKLLKIINERQLVSAMNKTKWREVCEDLEKLHSSYICVRYKLITSDEIFGFSPVWWDQLFEYASAIEWLDFNPIVSEYRGRLISDKKTDRSAEILSILKRHSIKYSNQESYFRVWGYLNPGACPEFV</sequence>
<dbReference type="RefSeq" id="WP_252082822.1">
    <property type="nucleotide sequence ID" value="NZ_CP092418.1"/>
</dbReference>
<dbReference type="InterPro" id="IPR046500">
    <property type="entry name" value="DUF6678"/>
</dbReference>
<dbReference type="EMBL" id="CP092418">
    <property type="protein sequence ID" value="USD20457.1"/>
    <property type="molecule type" value="Genomic_DNA"/>
</dbReference>
<dbReference type="Pfam" id="PF20383">
    <property type="entry name" value="DUF6678"/>
    <property type="match status" value="1"/>
</dbReference>
<protein>
    <submittedName>
        <fullName evidence="1">Uncharacterized protein</fullName>
    </submittedName>
</protein>
<evidence type="ECO:0000313" key="2">
    <source>
        <dbReference type="Proteomes" id="UP001055658"/>
    </source>
</evidence>
<organism evidence="1 2">
    <name type="scientific">Microbulbifer variabilis</name>
    <dbReference type="NCBI Taxonomy" id="266805"/>
    <lineage>
        <taxon>Bacteria</taxon>
        <taxon>Pseudomonadati</taxon>
        <taxon>Pseudomonadota</taxon>
        <taxon>Gammaproteobacteria</taxon>
        <taxon>Cellvibrionales</taxon>
        <taxon>Microbulbiferaceae</taxon>
        <taxon>Microbulbifer</taxon>
    </lineage>
</organism>
<proteinExistence type="predicted"/>
<accession>A0ABY4V8E5</accession>
<reference evidence="1" key="1">
    <citation type="submission" date="2022-02" db="EMBL/GenBank/DDBJ databases">
        <title>Coral-associated bacteria.</title>
        <authorList>
            <person name="Tang K."/>
            <person name="Wang X."/>
        </authorList>
    </citation>
    <scope>NUCLEOTIDE SEQUENCE</scope>
    <source>
        <strain evidence="1">SCSIO 43006</strain>
    </source>
</reference>
<name>A0ABY4V8E5_9GAMM</name>
<keyword evidence="2" id="KW-1185">Reference proteome</keyword>
<gene>
    <name evidence="1" type="ORF">MJO52_15435</name>
</gene>
<evidence type="ECO:0000313" key="1">
    <source>
        <dbReference type="EMBL" id="USD20457.1"/>
    </source>
</evidence>
<dbReference type="Proteomes" id="UP001055658">
    <property type="component" value="Chromosome"/>
</dbReference>